<dbReference type="AlphaFoldDB" id="A0A136KJJ5"/>
<evidence type="ECO:0000256" key="3">
    <source>
        <dbReference type="ARBA" id="ARBA00022679"/>
    </source>
</evidence>
<organism evidence="8 9">
    <name type="scientific">candidate division WS6 bacterium OLB21</name>
    <dbReference type="NCBI Taxonomy" id="1617427"/>
    <lineage>
        <taxon>Bacteria</taxon>
        <taxon>Candidatus Dojkabacteria</taxon>
    </lineage>
</organism>
<comment type="pathway">
    <text evidence="6">Cofactor biosynthesis; adenosylcobalamin biosynthesis; adenosylcobalamin from cob(II)yrinate a,c-diamide: step 2/7.</text>
</comment>
<gene>
    <name evidence="8" type="primary">yvqK</name>
    <name evidence="8" type="ORF">UZ20_WS6002000517</name>
</gene>
<dbReference type="InterPro" id="IPR016030">
    <property type="entry name" value="CblAdoTrfase-like"/>
</dbReference>
<evidence type="ECO:0000256" key="5">
    <source>
        <dbReference type="ARBA" id="ARBA00022840"/>
    </source>
</evidence>
<dbReference type="InterPro" id="IPR029499">
    <property type="entry name" value="PduO-typ"/>
</dbReference>
<name>A0A136KJJ5_9BACT</name>
<comment type="catalytic activity">
    <reaction evidence="6">
        <text>2 cob(II)alamin + reduced [electron-transfer flavoprotein] + 2 ATP = 2 adenosylcob(III)alamin + 2 triphosphate + oxidized [electron-transfer flavoprotein] + 3 H(+)</text>
        <dbReference type="Rhea" id="RHEA:28671"/>
        <dbReference type="Rhea" id="RHEA-COMP:10685"/>
        <dbReference type="Rhea" id="RHEA-COMP:10686"/>
        <dbReference type="ChEBI" id="CHEBI:15378"/>
        <dbReference type="ChEBI" id="CHEBI:16304"/>
        <dbReference type="ChEBI" id="CHEBI:18036"/>
        <dbReference type="ChEBI" id="CHEBI:18408"/>
        <dbReference type="ChEBI" id="CHEBI:30616"/>
        <dbReference type="ChEBI" id="CHEBI:57692"/>
        <dbReference type="ChEBI" id="CHEBI:58307"/>
        <dbReference type="EC" id="2.5.1.17"/>
    </reaction>
</comment>
<reference evidence="8 9" key="1">
    <citation type="submission" date="2015-02" db="EMBL/GenBank/DDBJ databases">
        <title>Improved understanding of the partial-nitritation anammox process through 23 genomes representing the majority of the microbial community.</title>
        <authorList>
            <person name="Speth D.R."/>
            <person name="In T Zandt M."/>
            <person name="Guerrero Cruz S."/>
            <person name="Jetten M.S."/>
            <person name="Dutilh B.E."/>
        </authorList>
    </citation>
    <scope>NUCLEOTIDE SEQUENCE [LARGE SCALE GENOMIC DNA]</scope>
    <source>
        <strain evidence="8">OLB21</strain>
    </source>
</reference>
<dbReference type="GO" id="GO:0009236">
    <property type="term" value="P:cobalamin biosynthetic process"/>
    <property type="evidence" value="ECO:0007669"/>
    <property type="project" value="UniProtKB-UniRule"/>
</dbReference>
<evidence type="ECO:0000313" key="9">
    <source>
        <dbReference type="Proteomes" id="UP000070449"/>
    </source>
</evidence>
<evidence type="ECO:0000256" key="4">
    <source>
        <dbReference type="ARBA" id="ARBA00022741"/>
    </source>
</evidence>
<comment type="catalytic activity">
    <reaction evidence="6">
        <text>2 cob(II)yrinate a,c diamide + reduced [electron-transfer flavoprotein] + 2 ATP = 2 adenosylcob(III)yrinate a,c-diamide + 2 triphosphate + oxidized [electron-transfer flavoprotein] + 3 H(+)</text>
        <dbReference type="Rhea" id="RHEA:11528"/>
        <dbReference type="Rhea" id="RHEA-COMP:10685"/>
        <dbReference type="Rhea" id="RHEA-COMP:10686"/>
        <dbReference type="ChEBI" id="CHEBI:15378"/>
        <dbReference type="ChEBI" id="CHEBI:18036"/>
        <dbReference type="ChEBI" id="CHEBI:30616"/>
        <dbReference type="ChEBI" id="CHEBI:57692"/>
        <dbReference type="ChEBI" id="CHEBI:58307"/>
        <dbReference type="ChEBI" id="CHEBI:58503"/>
        <dbReference type="ChEBI" id="CHEBI:58537"/>
        <dbReference type="EC" id="2.5.1.17"/>
    </reaction>
</comment>
<evidence type="ECO:0000256" key="6">
    <source>
        <dbReference type="RuleBase" id="RU366026"/>
    </source>
</evidence>
<protein>
    <recommendedName>
        <fullName evidence="6">Corrinoid adenosyltransferase</fullName>
        <ecNumber evidence="6">2.5.1.17</ecNumber>
    </recommendedName>
    <alternativeName>
        <fullName evidence="6">Cob(II)alamin adenosyltransferase</fullName>
    </alternativeName>
    <alternativeName>
        <fullName evidence="6">Cob(II)yrinic acid a,c-diamide adenosyltransferase</fullName>
    </alternativeName>
    <alternativeName>
        <fullName evidence="6">Cobinamide/cobalamin adenosyltransferase</fullName>
    </alternativeName>
</protein>
<proteinExistence type="inferred from homology"/>
<dbReference type="PANTHER" id="PTHR12213">
    <property type="entry name" value="CORRINOID ADENOSYLTRANSFERASE"/>
    <property type="match status" value="1"/>
</dbReference>
<dbReference type="Proteomes" id="UP000070449">
    <property type="component" value="Unassembled WGS sequence"/>
</dbReference>
<sequence length="183" mass="20810">MKLYTKTGDKGTSGLFGGERLPKSHPLFDLIGTIDELNAHLGEILLLVKDYQDIKEVLLRVQADLFVLGSMVATPKESKYYDKIPQLKKSKVQELEKEIDNWVENTPELKNFILPGGSKVSAKLFIARSVCRRAERLVYADKIDSLSNPEVISSYLNRLSDWLFALARYTNKLSDCDEIIWKS</sequence>
<evidence type="ECO:0000256" key="2">
    <source>
        <dbReference type="ARBA" id="ARBA00011233"/>
    </source>
</evidence>
<feature type="domain" description="Cobalamin adenosyltransferase-like" evidence="7">
    <location>
        <begin position="3"/>
        <end position="169"/>
    </location>
</feature>
<dbReference type="PANTHER" id="PTHR12213:SF0">
    <property type="entry name" value="CORRINOID ADENOSYLTRANSFERASE MMAB"/>
    <property type="match status" value="1"/>
</dbReference>
<dbReference type="Gene3D" id="1.20.1200.10">
    <property type="entry name" value="Cobalamin adenosyltransferase-like"/>
    <property type="match status" value="1"/>
</dbReference>
<comment type="caution">
    <text evidence="8">The sequence shown here is derived from an EMBL/GenBank/DDBJ whole genome shotgun (WGS) entry which is preliminary data.</text>
</comment>
<dbReference type="UniPathway" id="UPA00148">
    <property type="reaction ID" value="UER00233"/>
</dbReference>
<keyword evidence="3 6" id="KW-0808">Transferase</keyword>
<keyword evidence="6" id="KW-0169">Cobalamin biosynthesis</keyword>
<dbReference type="STRING" id="1617427.UZ20_WS6002000517"/>
<dbReference type="GO" id="GO:0005524">
    <property type="term" value="F:ATP binding"/>
    <property type="evidence" value="ECO:0007669"/>
    <property type="project" value="UniProtKB-UniRule"/>
</dbReference>
<dbReference type="PATRIC" id="fig|1617427.3.peg.540"/>
<dbReference type="FunFam" id="1.20.1200.10:FF:000001">
    <property type="entry name" value="Cob(I)yrinic acid a,c-diamide adenosyltransferase"/>
    <property type="match status" value="1"/>
</dbReference>
<evidence type="ECO:0000259" key="7">
    <source>
        <dbReference type="Pfam" id="PF01923"/>
    </source>
</evidence>
<evidence type="ECO:0000256" key="1">
    <source>
        <dbReference type="ARBA" id="ARBA00007487"/>
    </source>
</evidence>
<comment type="similarity">
    <text evidence="1 6">Belongs to the Cob(I)alamin adenosyltransferase family.</text>
</comment>
<dbReference type="GO" id="GO:0008817">
    <property type="term" value="F:corrinoid adenosyltransferase activity"/>
    <property type="evidence" value="ECO:0007669"/>
    <property type="project" value="UniProtKB-UniRule"/>
</dbReference>
<dbReference type="Pfam" id="PF01923">
    <property type="entry name" value="Cob_adeno_trans"/>
    <property type="match status" value="1"/>
</dbReference>
<dbReference type="EMBL" id="JYPD01000017">
    <property type="protein sequence ID" value="KXK09468.1"/>
    <property type="molecule type" value="Genomic_DNA"/>
</dbReference>
<dbReference type="NCBIfam" id="TIGR00636">
    <property type="entry name" value="PduO_Nterm"/>
    <property type="match status" value="1"/>
</dbReference>
<keyword evidence="4 6" id="KW-0547">Nucleotide-binding</keyword>
<evidence type="ECO:0000313" key="8">
    <source>
        <dbReference type="EMBL" id="KXK09468.1"/>
    </source>
</evidence>
<keyword evidence="5 6" id="KW-0067">ATP-binding</keyword>
<dbReference type="EC" id="2.5.1.17" evidence="6"/>
<dbReference type="SUPFAM" id="SSF89028">
    <property type="entry name" value="Cobalamin adenosyltransferase-like"/>
    <property type="match status" value="1"/>
</dbReference>
<comment type="subunit">
    <text evidence="2">Homotrimer.</text>
</comment>
<dbReference type="InterPro" id="IPR036451">
    <property type="entry name" value="CblAdoTrfase-like_sf"/>
</dbReference>
<accession>A0A136KJJ5</accession>